<organism evidence="1">
    <name type="scientific">Siphoviridae sp. ct0X023</name>
    <dbReference type="NCBI Taxonomy" id="2825295"/>
    <lineage>
        <taxon>Viruses</taxon>
        <taxon>Duplodnaviria</taxon>
        <taxon>Heunggongvirae</taxon>
        <taxon>Uroviricota</taxon>
        <taxon>Caudoviricetes</taxon>
    </lineage>
</organism>
<dbReference type="EMBL" id="BK015308">
    <property type="protein sequence ID" value="DAE00720.1"/>
    <property type="molecule type" value="Genomic_DNA"/>
</dbReference>
<protein>
    <submittedName>
        <fullName evidence="1">Uncharacterized protein</fullName>
    </submittedName>
</protein>
<evidence type="ECO:0000313" key="1">
    <source>
        <dbReference type="EMBL" id="DAE00720.1"/>
    </source>
</evidence>
<proteinExistence type="predicted"/>
<accession>A0A8S5P250</accession>
<name>A0A8S5P250_9CAUD</name>
<reference evidence="1" key="1">
    <citation type="journal article" date="2021" name="Proc. Natl. Acad. Sci. U.S.A.">
        <title>A Catalog of Tens of Thousands of Viruses from Human Metagenomes Reveals Hidden Associations with Chronic Diseases.</title>
        <authorList>
            <person name="Tisza M.J."/>
            <person name="Buck C.B."/>
        </authorList>
    </citation>
    <scope>NUCLEOTIDE SEQUENCE</scope>
    <source>
        <strain evidence="1">Ct0X023</strain>
    </source>
</reference>
<sequence>MRPSASRIATYSPFTRMHRSSSSYSIIMPAPFSSDPGFCSPGE</sequence>